<dbReference type="PROSITE" id="PS50090">
    <property type="entry name" value="MYB_LIKE"/>
    <property type="match status" value="2"/>
</dbReference>
<dbReference type="CDD" id="cd00167">
    <property type="entry name" value="SANT"/>
    <property type="match status" value="2"/>
</dbReference>
<dbReference type="Gene3D" id="1.10.10.60">
    <property type="entry name" value="Homeodomain-like"/>
    <property type="match status" value="2"/>
</dbReference>
<dbReference type="RefSeq" id="XP_009033569.1">
    <property type="nucleotide sequence ID" value="XM_009035321.1"/>
</dbReference>
<dbReference type="InterPro" id="IPR017930">
    <property type="entry name" value="Myb_dom"/>
</dbReference>
<dbReference type="KEGG" id="aaf:AURANDRAFT_9175"/>
<sequence length="92" mass="10674">PWSAAEDEELTRLVTQRGPRRWPTIASAMPGRTGKQCRERWHNQLDPAVSKAPFTVDEVRTILVEHHKRGNRWAEISRLLPGRTDNAVKNHW</sequence>
<feature type="domain" description="HTH myb-type" evidence="4">
    <location>
        <begin position="51"/>
        <end position="92"/>
    </location>
</feature>
<evidence type="ECO:0000313" key="5">
    <source>
        <dbReference type="EMBL" id="EGB11303.1"/>
    </source>
</evidence>
<dbReference type="InterPro" id="IPR009057">
    <property type="entry name" value="Homeodomain-like_sf"/>
</dbReference>
<feature type="non-terminal residue" evidence="5">
    <location>
        <position position="92"/>
    </location>
</feature>
<dbReference type="OMA" id="WGQVAND"/>
<evidence type="ECO:0000313" key="6">
    <source>
        <dbReference type="Proteomes" id="UP000002729"/>
    </source>
</evidence>
<gene>
    <name evidence="5" type="ORF">AURANDRAFT_9175</name>
</gene>
<evidence type="ECO:0000256" key="2">
    <source>
        <dbReference type="ARBA" id="ARBA00023125"/>
    </source>
</evidence>
<keyword evidence="1" id="KW-0677">Repeat</keyword>
<dbReference type="PANTHER" id="PTHR45614:SF232">
    <property type="entry name" value="TRANSCRIPTION FACTOR MYB3R-2"/>
    <property type="match status" value="1"/>
</dbReference>
<keyword evidence="2" id="KW-0238">DNA-binding</keyword>
<proteinExistence type="predicted"/>
<dbReference type="FunFam" id="1.10.10.60:FF:000010">
    <property type="entry name" value="Transcriptional activator Myb isoform A"/>
    <property type="match status" value="1"/>
</dbReference>
<accession>F0Y100</accession>
<name>F0Y100_AURAN</name>
<dbReference type="InParanoid" id="F0Y100"/>
<feature type="domain" description="HTH myb-type" evidence="4">
    <location>
        <begin position="1"/>
        <end position="49"/>
    </location>
</feature>
<dbReference type="OrthoDB" id="2143914at2759"/>
<dbReference type="PROSITE" id="PS51294">
    <property type="entry name" value="HTH_MYB"/>
    <property type="match status" value="2"/>
</dbReference>
<dbReference type="AlphaFoldDB" id="F0Y100"/>
<evidence type="ECO:0000256" key="1">
    <source>
        <dbReference type="ARBA" id="ARBA00022737"/>
    </source>
</evidence>
<dbReference type="eggNOG" id="KOG0048">
    <property type="taxonomic scope" value="Eukaryota"/>
</dbReference>
<dbReference type="SUPFAM" id="SSF46689">
    <property type="entry name" value="Homeodomain-like"/>
    <property type="match status" value="1"/>
</dbReference>
<protein>
    <submittedName>
        <fullName evidence="5">Uncharacterized protein</fullName>
    </submittedName>
</protein>
<dbReference type="Proteomes" id="UP000002729">
    <property type="component" value="Unassembled WGS sequence"/>
</dbReference>
<reference evidence="5 6" key="1">
    <citation type="journal article" date="2011" name="Proc. Natl. Acad. Sci. U.S.A.">
        <title>Niche of harmful alga Aureococcus anophagefferens revealed through ecogenomics.</title>
        <authorList>
            <person name="Gobler C.J."/>
            <person name="Berry D.L."/>
            <person name="Dyhrman S.T."/>
            <person name="Wilhelm S.W."/>
            <person name="Salamov A."/>
            <person name="Lobanov A.V."/>
            <person name="Zhang Y."/>
            <person name="Collier J.L."/>
            <person name="Wurch L.L."/>
            <person name="Kustka A.B."/>
            <person name="Dill B.D."/>
            <person name="Shah M."/>
            <person name="VerBerkmoes N.C."/>
            <person name="Kuo A."/>
            <person name="Terry A."/>
            <person name="Pangilinan J."/>
            <person name="Lindquist E.A."/>
            <person name="Lucas S."/>
            <person name="Paulsen I.T."/>
            <person name="Hattenrath-Lehmann T.K."/>
            <person name="Talmage S.C."/>
            <person name="Walker E.A."/>
            <person name="Koch F."/>
            <person name="Burson A.M."/>
            <person name="Marcoval M.A."/>
            <person name="Tang Y.Z."/>
            <person name="Lecleir G.R."/>
            <person name="Coyne K.J."/>
            <person name="Berg G.M."/>
            <person name="Bertrand E.M."/>
            <person name="Saito M.A."/>
            <person name="Gladyshev V.N."/>
            <person name="Grigoriev I.V."/>
        </authorList>
    </citation>
    <scope>NUCLEOTIDE SEQUENCE [LARGE SCALE GENOMIC DNA]</scope>
    <source>
        <strain evidence="6">CCMP 1984</strain>
    </source>
</reference>
<feature type="domain" description="Myb-like" evidence="3">
    <location>
        <begin position="46"/>
        <end position="92"/>
    </location>
</feature>
<dbReference type="InterPro" id="IPR050560">
    <property type="entry name" value="MYB_TF"/>
</dbReference>
<dbReference type="PANTHER" id="PTHR45614">
    <property type="entry name" value="MYB PROTEIN-RELATED"/>
    <property type="match status" value="1"/>
</dbReference>
<dbReference type="GO" id="GO:0005634">
    <property type="term" value="C:nucleus"/>
    <property type="evidence" value="ECO:0007669"/>
    <property type="project" value="TreeGrafter"/>
</dbReference>
<dbReference type="GO" id="GO:0000978">
    <property type="term" value="F:RNA polymerase II cis-regulatory region sequence-specific DNA binding"/>
    <property type="evidence" value="ECO:0007669"/>
    <property type="project" value="TreeGrafter"/>
</dbReference>
<dbReference type="SMART" id="SM00717">
    <property type="entry name" value="SANT"/>
    <property type="match status" value="2"/>
</dbReference>
<dbReference type="Pfam" id="PF13921">
    <property type="entry name" value="Myb_DNA-bind_6"/>
    <property type="match status" value="1"/>
</dbReference>
<evidence type="ECO:0000259" key="3">
    <source>
        <dbReference type="PROSITE" id="PS50090"/>
    </source>
</evidence>
<dbReference type="InterPro" id="IPR001005">
    <property type="entry name" value="SANT/Myb"/>
</dbReference>
<evidence type="ECO:0000259" key="4">
    <source>
        <dbReference type="PROSITE" id="PS51294"/>
    </source>
</evidence>
<keyword evidence="6" id="KW-1185">Reference proteome</keyword>
<organism evidence="6">
    <name type="scientific">Aureococcus anophagefferens</name>
    <name type="common">Harmful bloom alga</name>
    <dbReference type="NCBI Taxonomy" id="44056"/>
    <lineage>
        <taxon>Eukaryota</taxon>
        <taxon>Sar</taxon>
        <taxon>Stramenopiles</taxon>
        <taxon>Ochrophyta</taxon>
        <taxon>Pelagophyceae</taxon>
        <taxon>Pelagomonadales</taxon>
        <taxon>Pelagomonadaceae</taxon>
        <taxon>Aureococcus</taxon>
    </lineage>
</organism>
<dbReference type="GeneID" id="20229345"/>
<feature type="non-terminal residue" evidence="5">
    <location>
        <position position="1"/>
    </location>
</feature>
<feature type="domain" description="Myb-like" evidence="3">
    <location>
        <begin position="1"/>
        <end position="45"/>
    </location>
</feature>
<dbReference type="EMBL" id="GL833122">
    <property type="protein sequence ID" value="EGB11303.1"/>
    <property type="molecule type" value="Genomic_DNA"/>
</dbReference>
<dbReference type="GO" id="GO:0000981">
    <property type="term" value="F:DNA-binding transcription factor activity, RNA polymerase II-specific"/>
    <property type="evidence" value="ECO:0007669"/>
    <property type="project" value="TreeGrafter"/>
</dbReference>